<comment type="caution">
    <text evidence="1">The sequence shown here is derived from an EMBL/GenBank/DDBJ whole genome shotgun (WGS) entry which is preliminary data.</text>
</comment>
<dbReference type="STRING" id="188915.AWC02_10630"/>
<sequence length="115" mass="11427">MTGRARLGRDTGASTVEAAFALAALVSVLVLCLAGISAVSAQVRCIDAAREAARLAARGDAPAATALARQIAPAGATIRLRTEGDVVVAMVTARPVLLPGLAINAKAISVAEPVG</sequence>
<gene>
    <name evidence="1" type="ORF">AWC02_10630</name>
</gene>
<evidence type="ECO:0000313" key="2">
    <source>
        <dbReference type="Proteomes" id="UP000193465"/>
    </source>
</evidence>
<reference evidence="1 2" key="1">
    <citation type="submission" date="2016-01" db="EMBL/GenBank/DDBJ databases">
        <title>The new phylogeny of the genus Mycobacterium.</title>
        <authorList>
            <person name="Tarcisio F."/>
            <person name="Conor M."/>
            <person name="Antonella G."/>
            <person name="Elisabetta G."/>
            <person name="Giulia F.S."/>
            <person name="Sara T."/>
            <person name="Anna F."/>
            <person name="Clotilde B."/>
            <person name="Roberto B."/>
            <person name="Veronica D.S."/>
            <person name="Fabio R."/>
            <person name="Monica P."/>
            <person name="Olivier J."/>
            <person name="Enrico T."/>
            <person name="Nicola S."/>
        </authorList>
    </citation>
    <scope>NUCLEOTIDE SEQUENCE [LARGE SCALE GENOMIC DNA]</scope>
    <source>
        <strain evidence="1 2">ATCC 27353</strain>
    </source>
</reference>
<dbReference type="NCBIfam" id="NF041390">
    <property type="entry name" value="TadE_Rv3655c"/>
    <property type="match status" value="1"/>
</dbReference>
<organism evidence="1 2">
    <name type="scientific">Mycolicibacter engbaekii</name>
    <dbReference type="NCBI Taxonomy" id="188915"/>
    <lineage>
        <taxon>Bacteria</taxon>
        <taxon>Bacillati</taxon>
        <taxon>Actinomycetota</taxon>
        <taxon>Actinomycetes</taxon>
        <taxon>Mycobacteriales</taxon>
        <taxon>Mycobacteriaceae</taxon>
        <taxon>Mycolicibacter</taxon>
    </lineage>
</organism>
<proteinExistence type="predicted"/>
<name>A0A1X1TPP5_9MYCO</name>
<evidence type="ECO:0000313" key="1">
    <source>
        <dbReference type="EMBL" id="ORV46493.1"/>
    </source>
</evidence>
<dbReference type="Proteomes" id="UP000193465">
    <property type="component" value="Unassembled WGS sequence"/>
</dbReference>
<dbReference type="InterPro" id="IPR049790">
    <property type="entry name" value="Rv3655c/TadE"/>
</dbReference>
<keyword evidence="2" id="KW-1185">Reference proteome</keyword>
<dbReference type="EMBL" id="LQOT01000035">
    <property type="protein sequence ID" value="ORV46493.1"/>
    <property type="molecule type" value="Genomic_DNA"/>
</dbReference>
<protein>
    <submittedName>
        <fullName evidence="1">Pilus assembly protein TadE</fullName>
    </submittedName>
</protein>
<dbReference type="AlphaFoldDB" id="A0A1X1TPP5"/>
<dbReference type="RefSeq" id="WP_085128721.1">
    <property type="nucleotide sequence ID" value="NZ_LQOT01000035.1"/>
</dbReference>
<accession>A0A1X1TPP5</accession>